<reference evidence="2 3" key="1">
    <citation type="submission" date="2016-09" db="EMBL/GenBank/DDBJ databases">
        <authorList>
            <person name="Capua I."/>
            <person name="De Benedictis P."/>
            <person name="Joannis T."/>
            <person name="Lombin L.H."/>
            <person name="Cattoli G."/>
        </authorList>
    </citation>
    <scope>NUCLEOTIDE SEQUENCE [LARGE SCALE GENOMIC DNA]</scope>
    <source>
        <strain evidence="2 3">GluBS11</strain>
    </source>
</reference>
<proteinExistence type="predicted"/>
<evidence type="ECO:0000313" key="2">
    <source>
        <dbReference type="EMBL" id="SCP99850.1"/>
    </source>
</evidence>
<accession>A0A1D3TZ87</accession>
<dbReference type="PANTHER" id="PTHR35894:SF1">
    <property type="entry name" value="PHOSPHORIBULOKINASE _ URIDINE KINASE FAMILY"/>
    <property type="match status" value="1"/>
</dbReference>
<dbReference type="Gene3D" id="3.40.50.300">
    <property type="entry name" value="P-loop containing nucleotide triphosphate hydrolases"/>
    <property type="match status" value="1"/>
</dbReference>
<dbReference type="InterPro" id="IPR052026">
    <property type="entry name" value="ExeA_AAA_ATPase_DNA-bind"/>
</dbReference>
<evidence type="ECO:0000313" key="3">
    <source>
        <dbReference type="Proteomes" id="UP000199315"/>
    </source>
</evidence>
<feature type="domain" description="ORC1/DEAH AAA+ ATPase" evidence="1">
    <location>
        <begin position="41"/>
        <end position="170"/>
    </location>
</feature>
<dbReference type="PANTHER" id="PTHR35894">
    <property type="entry name" value="GENERAL SECRETION PATHWAY PROTEIN A-RELATED"/>
    <property type="match status" value="1"/>
</dbReference>
<dbReference type="SUPFAM" id="SSF52540">
    <property type="entry name" value="P-loop containing nucleoside triphosphate hydrolases"/>
    <property type="match status" value="1"/>
</dbReference>
<protein>
    <submittedName>
        <fullName evidence="2">Type II secretory pathway, component ExeA (Predicted ATPase)</fullName>
    </submittedName>
</protein>
<dbReference type="InterPro" id="IPR027417">
    <property type="entry name" value="P-loop_NTPase"/>
</dbReference>
<dbReference type="AlphaFoldDB" id="A0A1D3TZ87"/>
<dbReference type="CDD" id="cd00009">
    <property type="entry name" value="AAA"/>
    <property type="match status" value="1"/>
</dbReference>
<dbReference type="InterPro" id="IPR049945">
    <property type="entry name" value="AAA_22"/>
</dbReference>
<dbReference type="STRING" id="1619234.SAMN05421730_10657"/>
<sequence length="270" mass="31385">MYEDFFEMEHTPFTRNIPSEKLYESTYVADALGRLTYAADRQLFAVVTADAGCGKSTLIRSFVTTLPKEEYIFLYLSDSKLTPRWFYKGLLDQLGIESRFYRGDAKRQLQKEVEIIQGVQKKKVVCILDEAHLLEKETIEEFRFLLNYRFDSMSPMALVLVGQSELWEKLRLQRYAAVRQRIDISCILPHLDRSETEQYISSHLVYAGGRKDIFTDKAMDDIYKESTGIPRSINRICEKSLMYACQQNKRLIDEHAVRYVIGHEMLGGDA</sequence>
<organism evidence="2 3">
    <name type="scientific">Anaerobium acetethylicum</name>
    <dbReference type="NCBI Taxonomy" id="1619234"/>
    <lineage>
        <taxon>Bacteria</taxon>
        <taxon>Bacillati</taxon>
        <taxon>Bacillota</taxon>
        <taxon>Clostridia</taxon>
        <taxon>Lachnospirales</taxon>
        <taxon>Lachnospiraceae</taxon>
        <taxon>Anaerobium</taxon>
    </lineage>
</organism>
<keyword evidence="3" id="KW-1185">Reference proteome</keyword>
<dbReference type="Proteomes" id="UP000199315">
    <property type="component" value="Unassembled WGS sequence"/>
</dbReference>
<evidence type="ECO:0000259" key="1">
    <source>
        <dbReference type="Pfam" id="PF13401"/>
    </source>
</evidence>
<name>A0A1D3TZ87_9FIRM</name>
<dbReference type="Pfam" id="PF13401">
    <property type="entry name" value="AAA_22"/>
    <property type="match status" value="1"/>
</dbReference>
<dbReference type="RefSeq" id="WP_091237079.1">
    <property type="nucleotide sequence ID" value="NZ_FMKA01000065.1"/>
</dbReference>
<gene>
    <name evidence="2" type="ORF">SAMN05421730_10657</name>
</gene>
<dbReference type="OrthoDB" id="9815896at2"/>
<dbReference type="GO" id="GO:0016887">
    <property type="term" value="F:ATP hydrolysis activity"/>
    <property type="evidence" value="ECO:0007669"/>
    <property type="project" value="InterPro"/>
</dbReference>
<dbReference type="EMBL" id="FMKA01000065">
    <property type="protein sequence ID" value="SCP99850.1"/>
    <property type="molecule type" value="Genomic_DNA"/>
</dbReference>